<accession>A0ABV3DDZ7</accession>
<evidence type="ECO:0000313" key="4">
    <source>
        <dbReference type="Proteomes" id="UP001551482"/>
    </source>
</evidence>
<dbReference type="PANTHER" id="PTHR37290:SF1">
    <property type="entry name" value="INNER MEMBRANE PROTEIN YIAA"/>
    <property type="match status" value="1"/>
</dbReference>
<dbReference type="RefSeq" id="WP_358352235.1">
    <property type="nucleotide sequence ID" value="NZ_JBEZFP010000020.1"/>
</dbReference>
<dbReference type="EMBL" id="JBEZFP010000020">
    <property type="protein sequence ID" value="MEU8133960.1"/>
    <property type="molecule type" value="Genomic_DNA"/>
</dbReference>
<keyword evidence="1" id="KW-1133">Transmembrane helix</keyword>
<dbReference type="InterPro" id="IPR008024">
    <property type="entry name" value="YiaAB"/>
</dbReference>
<sequence length="96" mass="10816">MTTPLQPRNTAMFYFQAWISFATAMTAMGIGIAYLPVSAWVRGFIGLGALFLVTSSFTLAKVIRDRQETETMVNRVDQARLEKLLSDHDVFRPETV</sequence>
<feature type="transmembrane region" description="Helical" evidence="1">
    <location>
        <begin position="40"/>
        <end position="60"/>
    </location>
</feature>
<proteinExistence type="predicted"/>
<keyword evidence="4" id="KW-1185">Reference proteome</keyword>
<name>A0ABV3DDZ7_9ACTN</name>
<feature type="transmembrane region" description="Helical" evidence="1">
    <location>
        <begin position="12"/>
        <end position="34"/>
    </location>
</feature>
<dbReference type="Proteomes" id="UP001551482">
    <property type="component" value="Unassembled WGS sequence"/>
</dbReference>
<organism evidence="3 4">
    <name type="scientific">Streptodolium elevatio</name>
    <dbReference type="NCBI Taxonomy" id="3157996"/>
    <lineage>
        <taxon>Bacteria</taxon>
        <taxon>Bacillati</taxon>
        <taxon>Actinomycetota</taxon>
        <taxon>Actinomycetes</taxon>
        <taxon>Kitasatosporales</taxon>
        <taxon>Streptomycetaceae</taxon>
        <taxon>Streptodolium</taxon>
    </lineage>
</organism>
<feature type="domain" description="YiaAB two helix" evidence="2">
    <location>
        <begin position="13"/>
        <end position="65"/>
    </location>
</feature>
<protein>
    <submittedName>
        <fullName evidence="3">YiaA/YiaB family inner membrane protein</fullName>
    </submittedName>
</protein>
<keyword evidence="1" id="KW-0812">Transmembrane</keyword>
<evidence type="ECO:0000256" key="1">
    <source>
        <dbReference type="SAM" id="Phobius"/>
    </source>
</evidence>
<dbReference type="PANTHER" id="PTHR37290">
    <property type="entry name" value="INNER MEMBRANE PROTEIN YIAA-RELATED"/>
    <property type="match status" value="1"/>
</dbReference>
<evidence type="ECO:0000259" key="2">
    <source>
        <dbReference type="Pfam" id="PF05360"/>
    </source>
</evidence>
<dbReference type="Pfam" id="PF05360">
    <property type="entry name" value="YiaAB"/>
    <property type="match status" value="1"/>
</dbReference>
<keyword evidence="1" id="KW-0472">Membrane</keyword>
<gene>
    <name evidence="3" type="ORF">AB0C36_10655</name>
</gene>
<dbReference type="InterPro" id="IPR038972">
    <property type="entry name" value="YiaA-like"/>
</dbReference>
<comment type="caution">
    <text evidence="3">The sequence shown here is derived from an EMBL/GenBank/DDBJ whole genome shotgun (WGS) entry which is preliminary data.</text>
</comment>
<evidence type="ECO:0000313" key="3">
    <source>
        <dbReference type="EMBL" id="MEU8133960.1"/>
    </source>
</evidence>
<reference evidence="3 4" key="1">
    <citation type="submission" date="2024-06" db="EMBL/GenBank/DDBJ databases">
        <title>The Natural Products Discovery Center: Release of the First 8490 Sequenced Strains for Exploring Actinobacteria Biosynthetic Diversity.</title>
        <authorList>
            <person name="Kalkreuter E."/>
            <person name="Kautsar S.A."/>
            <person name="Yang D."/>
            <person name="Bader C.D."/>
            <person name="Teijaro C.N."/>
            <person name="Fluegel L."/>
            <person name="Davis C.M."/>
            <person name="Simpson J.R."/>
            <person name="Lauterbach L."/>
            <person name="Steele A.D."/>
            <person name="Gui C."/>
            <person name="Meng S."/>
            <person name="Li G."/>
            <person name="Viehrig K."/>
            <person name="Ye F."/>
            <person name="Su P."/>
            <person name="Kiefer A.F."/>
            <person name="Nichols A."/>
            <person name="Cepeda A.J."/>
            <person name="Yan W."/>
            <person name="Fan B."/>
            <person name="Jiang Y."/>
            <person name="Adhikari A."/>
            <person name="Zheng C.-J."/>
            <person name="Schuster L."/>
            <person name="Cowan T.M."/>
            <person name="Smanski M.J."/>
            <person name="Chevrette M.G."/>
            <person name="De Carvalho L.P.S."/>
            <person name="Shen B."/>
        </authorList>
    </citation>
    <scope>NUCLEOTIDE SEQUENCE [LARGE SCALE GENOMIC DNA]</scope>
    <source>
        <strain evidence="3 4">NPDC048946</strain>
    </source>
</reference>